<protein>
    <recommendedName>
        <fullName evidence="4">PrgI family protein</fullName>
    </recommendedName>
</protein>
<evidence type="ECO:0000256" key="1">
    <source>
        <dbReference type="SAM" id="Phobius"/>
    </source>
</evidence>
<keyword evidence="1" id="KW-1133">Transmembrane helix</keyword>
<evidence type="ECO:0000313" key="2">
    <source>
        <dbReference type="EMBL" id="PIV25072.1"/>
    </source>
</evidence>
<organism evidence="2 3">
    <name type="scientific">Candidatus Berkelbacteria bacterium CG03_land_8_20_14_0_80_40_36</name>
    <dbReference type="NCBI Taxonomy" id="1974509"/>
    <lineage>
        <taxon>Bacteria</taxon>
        <taxon>Candidatus Berkelbacteria</taxon>
    </lineage>
</organism>
<evidence type="ECO:0008006" key="4">
    <source>
        <dbReference type="Google" id="ProtNLM"/>
    </source>
</evidence>
<name>A0A2M7CHF6_9BACT</name>
<gene>
    <name evidence="2" type="ORF">COS38_03585</name>
</gene>
<evidence type="ECO:0000313" key="3">
    <source>
        <dbReference type="Proteomes" id="UP000229966"/>
    </source>
</evidence>
<reference evidence="3" key="1">
    <citation type="submission" date="2017-09" db="EMBL/GenBank/DDBJ databases">
        <title>Depth-based differentiation of microbial function through sediment-hosted aquifers and enrichment of novel symbionts in the deep terrestrial subsurface.</title>
        <authorList>
            <person name="Probst A.J."/>
            <person name="Ladd B."/>
            <person name="Jarett J.K."/>
            <person name="Geller-Mcgrath D.E."/>
            <person name="Sieber C.M.K."/>
            <person name="Emerson J.B."/>
            <person name="Anantharaman K."/>
            <person name="Thomas B.C."/>
            <person name="Malmstrom R."/>
            <person name="Stieglmeier M."/>
            <person name="Klingl A."/>
            <person name="Woyke T."/>
            <person name="Ryan C.M."/>
            <person name="Banfield J.F."/>
        </authorList>
    </citation>
    <scope>NUCLEOTIDE SEQUENCE [LARGE SCALE GENOMIC DNA]</scope>
</reference>
<dbReference type="EMBL" id="PEUM01000105">
    <property type="protein sequence ID" value="PIV25072.1"/>
    <property type="molecule type" value="Genomic_DNA"/>
</dbReference>
<comment type="caution">
    <text evidence="2">The sequence shown here is derived from an EMBL/GenBank/DDBJ whole genome shotgun (WGS) entry which is preliminary data.</text>
</comment>
<keyword evidence="1" id="KW-0812">Transmembrane</keyword>
<accession>A0A2M7CHF6</accession>
<feature type="transmembrane region" description="Helical" evidence="1">
    <location>
        <begin position="45"/>
        <end position="64"/>
    </location>
</feature>
<feature type="transmembrane region" description="Helical" evidence="1">
    <location>
        <begin position="20"/>
        <end position="39"/>
    </location>
</feature>
<sequence length="132" mass="14721">MPQYKVPQNLDLPDKILGPLTLIQLGYLLIGGMIAYSIYRIGNLILTILIALPILILTLGVAFVKVQNQPFGKFVFNFILFAINPKTRVWHKGNTNATVKIDTNQIATTKAKVIHKSLNQGNLTRVSHILDE</sequence>
<dbReference type="InterPro" id="IPR024414">
    <property type="entry name" value="Uncharacterised_PrgI"/>
</dbReference>
<proteinExistence type="predicted"/>
<dbReference type="Proteomes" id="UP000229966">
    <property type="component" value="Unassembled WGS sequence"/>
</dbReference>
<keyword evidence="1" id="KW-0472">Membrane</keyword>
<dbReference type="Pfam" id="PF12666">
    <property type="entry name" value="PrgI"/>
    <property type="match status" value="1"/>
</dbReference>
<dbReference type="AlphaFoldDB" id="A0A2M7CHF6"/>